<evidence type="ECO:0000259" key="6">
    <source>
        <dbReference type="PROSITE" id="PS50076"/>
    </source>
</evidence>
<dbReference type="Proteomes" id="UP000006793">
    <property type="component" value="Chromosome"/>
</dbReference>
<dbReference type="HOGENOM" id="CLU_017633_0_0_0"/>
<dbReference type="PROSITE" id="PS50076">
    <property type="entry name" value="DNAJ_2"/>
    <property type="match status" value="1"/>
</dbReference>
<dbReference type="CDD" id="cd06257">
    <property type="entry name" value="DnaJ"/>
    <property type="match status" value="1"/>
</dbReference>
<dbReference type="GO" id="GO:0005737">
    <property type="term" value="C:cytoplasm"/>
    <property type="evidence" value="ECO:0007669"/>
    <property type="project" value="TreeGrafter"/>
</dbReference>
<name>F8A8Y8_THEID</name>
<dbReference type="Gene3D" id="2.60.260.20">
    <property type="entry name" value="Urease metallochaperone UreE, N-terminal domain"/>
    <property type="match status" value="2"/>
</dbReference>
<sequence>MAKDYYKILGVSRNATQEEIKKAYRRLALKYHPDRNKGNKEAEERFKEINEAYAVLSDPEKRRQYDQFGSTEFHRRYTQEDIFRDFDFESIFRDLGVGFDLGSFFGFGGKRRGSTSFRIDLGDLFSQVFGTSPEEEWFGKESYRTKHAERDFVSNGDVVLELPVTLEEVAQGAEKIISIAPTGKAERIKVKIPQGVEDGQKLRIPAQGTYGPHGRRGDLYLKVKIEEHPIFERDGKNIICDHEIKFSEAVLGTTIEVPTLYGKKVRVKVPPGTRSGAKLRLRGLGLPDKSGGKGDQFVRINIKVPKTLTKEQKDLIKKLAKEGL</sequence>
<dbReference type="InterPro" id="IPR008971">
    <property type="entry name" value="HSP40/DnaJ_pept-bd"/>
</dbReference>
<dbReference type="InParanoid" id="F8A8Y8"/>
<proteinExistence type="predicted"/>
<keyword evidence="8" id="KW-1185">Reference proteome</keyword>
<dbReference type="InterPro" id="IPR036869">
    <property type="entry name" value="J_dom_sf"/>
</dbReference>
<dbReference type="GO" id="GO:0042026">
    <property type="term" value="P:protein refolding"/>
    <property type="evidence" value="ECO:0007669"/>
    <property type="project" value="TreeGrafter"/>
</dbReference>
<protein>
    <submittedName>
        <fullName evidence="7">Chaperone DnaJ domain protein</fullName>
    </submittedName>
</protein>
<dbReference type="RefSeq" id="WP_013906783.1">
    <property type="nucleotide sequence ID" value="NC_015681.1"/>
</dbReference>
<gene>
    <name evidence="7" type="ordered locus">Thein_0151</name>
</gene>
<dbReference type="PANTHER" id="PTHR43096">
    <property type="entry name" value="DNAJ HOMOLOG 1, MITOCHONDRIAL-RELATED"/>
    <property type="match status" value="1"/>
</dbReference>
<dbReference type="PROSITE" id="PS00636">
    <property type="entry name" value="DNAJ_1"/>
    <property type="match status" value="1"/>
</dbReference>
<keyword evidence="4" id="KW-0862">Zinc</keyword>
<dbReference type="STRING" id="667014.Thein_0151"/>
<evidence type="ECO:0000256" key="2">
    <source>
        <dbReference type="ARBA" id="ARBA00022737"/>
    </source>
</evidence>
<dbReference type="InterPro" id="IPR002939">
    <property type="entry name" value="DnaJ_C"/>
</dbReference>
<dbReference type="GO" id="GO:0051082">
    <property type="term" value="F:unfolded protein binding"/>
    <property type="evidence" value="ECO:0007669"/>
    <property type="project" value="InterPro"/>
</dbReference>
<dbReference type="Pfam" id="PF01556">
    <property type="entry name" value="DnaJ_C"/>
    <property type="match status" value="1"/>
</dbReference>
<dbReference type="AlphaFoldDB" id="F8A8Y8"/>
<keyword evidence="3" id="KW-0863">Zinc-finger</keyword>
<reference evidence="8" key="1">
    <citation type="submission" date="2011-04" db="EMBL/GenBank/DDBJ databases">
        <title>The complete genome of Thermodesulfatator indicus DSM 15286.</title>
        <authorList>
            <person name="Lucas S."/>
            <person name="Copeland A."/>
            <person name="Lapidus A."/>
            <person name="Bruce D."/>
            <person name="Goodwin L."/>
            <person name="Pitluck S."/>
            <person name="Peters L."/>
            <person name="Kyrpides N."/>
            <person name="Mavromatis K."/>
            <person name="Pagani I."/>
            <person name="Ivanova N."/>
            <person name="Saunders L."/>
            <person name="Detter J.C."/>
            <person name="Tapia R."/>
            <person name="Han C."/>
            <person name="Land M."/>
            <person name="Hauser L."/>
            <person name="Markowitz V."/>
            <person name="Cheng J.-F."/>
            <person name="Hugenholtz P."/>
            <person name="Woyke T."/>
            <person name="Wu D."/>
            <person name="Spring S."/>
            <person name="Schroeder M."/>
            <person name="Brambilla E."/>
            <person name="Klenk H.-P."/>
            <person name="Eisen J.A."/>
        </authorList>
    </citation>
    <scope>NUCLEOTIDE SEQUENCE [LARGE SCALE GENOMIC DNA]</scope>
    <source>
        <strain evidence="8">DSM 15286 / JCM 11887 / CIR29812</strain>
    </source>
</reference>
<keyword evidence="2" id="KW-0677">Repeat</keyword>
<evidence type="ECO:0000256" key="4">
    <source>
        <dbReference type="ARBA" id="ARBA00022833"/>
    </source>
</evidence>
<feature type="domain" description="J" evidence="6">
    <location>
        <begin position="4"/>
        <end position="69"/>
    </location>
</feature>
<dbReference type="GO" id="GO:0008270">
    <property type="term" value="F:zinc ion binding"/>
    <property type="evidence" value="ECO:0007669"/>
    <property type="project" value="UniProtKB-KW"/>
</dbReference>
<dbReference type="CDD" id="cd10747">
    <property type="entry name" value="DnaJ_C"/>
    <property type="match status" value="1"/>
</dbReference>
<dbReference type="PANTHER" id="PTHR43096:SF52">
    <property type="entry name" value="DNAJ HOMOLOG 1, MITOCHONDRIAL-RELATED"/>
    <property type="match status" value="1"/>
</dbReference>
<dbReference type="eggNOG" id="COG0484">
    <property type="taxonomic scope" value="Bacteria"/>
</dbReference>
<dbReference type="InterPro" id="IPR001623">
    <property type="entry name" value="DnaJ_domain"/>
</dbReference>
<evidence type="ECO:0000256" key="3">
    <source>
        <dbReference type="ARBA" id="ARBA00022771"/>
    </source>
</evidence>
<dbReference type="PATRIC" id="fig|667014.3.peg.155"/>
<dbReference type="Gene3D" id="1.10.287.110">
    <property type="entry name" value="DnaJ domain"/>
    <property type="match status" value="1"/>
</dbReference>
<dbReference type="OrthoDB" id="9779889at2"/>
<dbReference type="SUPFAM" id="SSF46565">
    <property type="entry name" value="Chaperone J-domain"/>
    <property type="match status" value="1"/>
</dbReference>
<reference evidence="7 8" key="2">
    <citation type="journal article" date="2012" name="Stand. Genomic Sci.">
        <title>Complete genome sequence of the thermophilic sulfate-reducing ocean bacterium Thermodesulfatator indicus type strain (CIR29812(T)).</title>
        <authorList>
            <person name="Anderson I."/>
            <person name="Saunders E."/>
            <person name="Lapidus A."/>
            <person name="Nolan M."/>
            <person name="Lucas S."/>
            <person name="Tice H."/>
            <person name="Del Rio T.G."/>
            <person name="Cheng J.F."/>
            <person name="Han C."/>
            <person name="Tapia R."/>
            <person name="Goodwin L.A."/>
            <person name="Pitluck S."/>
            <person name="Liolios K."/>
            <person name="Mavromatis K."/>
            <person name="Pagani I."/>
            <person name="Ivanova N."/>
            <person name="Mikhailova N."/>
            <person name="Pati A."/>
            <person name="Chen A."/>
            <person name="Palaniappan K."/>
            <person name="Land M."/>
            <person name="Hauser L."/>
            <person name="Jeffries C.D."/>
            <person name="Chang Y.J."/>
            <person name="Brambilla E.M."/>
            <person name="Rohde M."/>
            <person name="Spring S."/>
            <person name="Goker M."/>
            <person name="Detter J.C."/>
            <person name="Woyke T."/>
            <person name="Bristow J."/>
            <person name="Eisen J.A."/>
            <person name="Markowitz V."/>
            <person name="Hugenholtz P."/>
            <person name="Kyrpides N.C."/>
            <person name="Klenk H.P."/>
        </authorList>
    </citation>
    <scope>NUCLEOTIDE SEQUENCE [LARGE SCALE GENOMIC DNA]</scope>
    <source>
        <strain evidence="8">DSM 15286 / JCM 11887 / CIR29812</strain>
    </source>
</reference>
<organism evidence="7 8">
    <name type="scientific">Thermodesulfatator indicus (strain DSM 15286 / JCM 11887 / CIR29812)</name>
    <dbReference type="NCBI Taxonomy" id="667014"/>
    <lineage>
        <taxon>Bacteria</taxon>
        <taxon>Pseudomonadati</taxon>
        <taxon>Thermodesulfobacteriota</taxon>
        <taxon>Thermodesulfobacteria</taxon>
        <taxon>Thermodesulfobacteriales</taxon>
        <taxon>Thermodesulfatatoraceae</taxon>
        <taxon>Thermodesulfatator</taxon>
    </lineage>
</organism>
<dbReference type="FunFam" id="2.60.260.20:FF:000005">
    <property type="entry name" value="Chaperone protein dnaJ 1, mitochondrial"/>
    <property type="match status" value="1"/>
</dbReference>
<keyword evidence="5" id="KW-0143">Chaperone</keyword>
<dbReference type="KEGG" id="tid:Thein_0151"/>
<dbReference type="SUPFAM" id="SSF49493">
    <property type="entry name" value="HSP40/DnaJ peptide-binding domain"/>
    <property type="match status" value="2"/>
</dbReference>
<evidence type="ECO:0000256" key="5">
    <source>
        <dbReference type="ARBA" id="ARBA00023186"/>
    </source>
</evidence>
<evidence type="ECO:0000256" key="1">
    <source>
        <dbReference type="ARBA" id="ARBA00022723"/>
    </source>
</evidence>
<keyword evidence="1" id="KW-0479">Metal-binding</keyword>
<dbReference type="InterPro" id="IPR018253">
    <property type="entry name" value="DnaJ_domain_CS"/>
</dbReference>
<dbReference type="PaxDb" id="667014-Thein_0151"/>
<evidence type="ECO:0000313" key="8">
    <source>
        <dbReference type="Proteomes" id="UP000006793"/>
    </source>
</evidence>
<dbReference type="FunFam" id="1.10.287.110:FF:000034">
    <property type="entry name" value="Chaperone protein DnaJ"/>
    <property type="match status" value="1"/>
</dbReference>
<dbReference type="EMBL" id="CP002683">
    <property type="protein sequence ID" value="AEH44036.1"/>
    <property type="molecule type" value="Genomic_DNA"/>
</dbReference>
<evidence type="ECO:0000313" key="7">
    <source>
        <dbReference type="EMBL" id="AEH44036.1"/>
    </source>
</evidence>
<dbReference type="PRINTS" id="PR00625">
    <property type="entry name" value="JDOMAIN"/>
</dbReference>
<dbReference type="Pfam" id="PF00226">
    <property type="entry name" value="DnaJ"/>
    <property type="match status" value="1"/>
</dbReference>
<accession>F8A8Y8</accession>
<dbReference type="SMART" id="SM00271">
    <property type="entry name" value="DnaJ"/>
    <property type="match status" value="1"/>
</dbReference>